<comment type="caution">
    <text evidence="8">The sequence shown here is derived from an EMBL/GenBank/DDBJ whole genome shotgun (WGS) entry which is preliminary data.</text>
</comment>
<dbReference type="GO" id="GO:0004824">
    <property type="term" value="F:lysine-tRNA ligase activity"/>
    <property type="evidence" value="ECO:0007669"/>
    <property type="project" value="InterPro"/>
</dbReference>
<evidence type="ECO:0000256" key="4">
    <source>
        <dbReference type="ARBA" id="ARBA00023146"/>
    </source>
</evidence>
<dbReference type="Gene3D" id="2.40.50.140">
    <property type="entry name" value="Nucleic acid-binding proteins"/>
    <property type="match status" value="1"/>
</dbReference>
<proteinExistence type="predicted"/>
<gene>
    <name evidence="8" type="ORF">A2Y83_00820</name>
</gene>
<accession>A0A1F5S2L3</accession>
<keyword evidence="2" id="KW-0547">Nucleotide-binding</keyword>
<keyword evidence="5" id="KW-0175">Coiled coil</keyword>
<dbReference type="Proteomes" id="UP000178323">
    <property type="component" value="Unassembled WGS sequence"/>
</dbReference>
<keyword evidence="4" id="KW-0030">Aminoacyl-tRNA synthetase</keyword>
<dbReference type="PANTHER" id="PTHR42918:SF15">
    <property type="entry name" value="LYSINE--TRNA LIGASE, CHLOROPLASTIC_MITOCHONDRIAL"/>
    <property type="match status" value="1"/>
</dbReference>
<dbReference type="STRING" id="1797985.A2Y83_00820"/>
<dbReference type="PANTHER" id="PTHR42918">
    <property type="entry name" value="LYSYL-TRNA SYNTHETASE"/>
    <property type="match status" value="1"/>
</dbReference>
<dbReference type="PRINTS" id="PR00982">
    <property type="entry name" value="TRNASYNTHLYS"/>
</dbReference>
<feature type="domain" description="Aminoacyl-transfer RNA synthetases class-II family profile" evidence="7">
    <location>
        <begin position="220"/>
        <end position="528"/>
    </location>
</feature>
<dbReference type="InterPro" id="IPR045864">
    <property type="entry name" value="aa-tRNA-synth_II/BPL/LPL"/>
</dbReference>
<dbReference type="CDD" id="cd04322">
    <property type="entry name" value="LysRS_N"/>
    <property type="match status" value="1"/>
</dbReference>
<dbReference type="InterPro" id="IPR018149">
    <property type="entry name" value="Lys-tRNA-synth_II_C"/>
</dbReference>
<evidence type="ECO:0000256" key="2">
    <source>
        <dbReference type="ARBA" id="ARBA00022741"/>
    </source>
</evidence>
<evidence type="ECO:0000256" key="1">
    <source>
        <dbReference type="ARBA" id="ARBA00022598"/>
    </source>
</evidence>
<protein>
    <recommendedName>
        <fullName evidence="7">Aminoacyl-transfer RNA synthetases class-II family profile domain-containing protein</fullName>
    </recommendedName>
</protein>
<evidence type="ECO:0000313" key="9">
    <source>
        <dbReference type="Proteomes" id="UP000178323"/>
    </source>
</evidence>
<dbReference type="InterPro" id="IPR044136">
    <property type="entry name" value="Lys-tRNA-ligase_II_N"/>
</dbReference>
<dbReference type="SUPFAM" id="SSF50249">
    <property type="entry name" value="Nucleic acid-binding proteins"/>
    <property type="match status" value="2"/>
</dbReference>
<evidence type="ECO:0000313" key="8">
    <source>
        <dbReference type="EMBL" id="OGF20948.1"/>
    </source>
</evidence>
<dbReference type="GO" id="GO:0005524">
    <property type="term" value="F:ATP binding"/>
    <property type="evidence" value="ECO:0007669"/>
    <property type="project" value="UniProtKB-KW"/>
</dbReference>
<dbReference type="GO" id="GO:0006430">
    <property type="term" value="P:lysyl-tRNA aminoacylation"/>
    <property type="evidence" value="ECO:0007669"/>
    <property type="project" value="InterPro"/>
</dbReference>
<dbReference type="InterPro" id="IPR006195">
    <property type="entry name" value="aa-tRNA-synth_II"/>
</dbReference>
<feature type="region of interest" description="Disordered" evidence="6">
    <location>
        <begin position="99"/>
        <end position="121"/>
    </location>
</feature>
<evidence type="ECO:0000259" key="7">
    <source>
        <dbReference type="PROSITE" id="PS50862"/>
    </source>
</evidence>
<dbReference type="Gene3D" id="3.30.930.10">
    <property type="entry name" value="Bira Bifunctional Protein, Domain 2"/>
    <property type="match status" value="1"/>
</dbReference>
<sequence length="529" mass="61086">MLTEKEVRSQKVNKMREMGINPYPAKANMTHSIKDALDNFDAFSSAGTGIILAGRIRGIRLHGKAIFSDIEDESGKLQIFLRQDEVDGNADEWRELNFKRHSDPANAGEESPGARHYPRDSSAPLALQNDAAIISPFQFFKEFFDMGDFIEVHGILFKTKQNANALQVRNFRMLAKALVSIPTDHFGIKDEEERLRKRYLDILANPEVKEMFYKKAKFWQSVREFLMEKGFLEVETPVLENTTGGADAKPFITRHNALDMDVYLRISMGELWQKRLMVAGYEKTFEIGRQFRNEGMDAEHLQDYTQMEFYWAYADYKMGMELVEEMFKYVIGSTFGTLQFKIRGFDVDLGKAWEVYDYRETVKKYTGVDISDANLKEIEKKLKELKIEYDKKGFNITRGIDNLWKYCRKQIGGPGFLINEPIAVSPLAKKDENNPRVVQRYHIIIAGSELANGYSELNDPKDQSERFAEQSRLREAGDEEAQMFDGEFVEALEYGMPPTTGLGFSERVFAFFMDKPMRDCQMFPLMKPR</sequence>
<dbReference type="AlphaFoldDB" id="A0A1F5S2L3"/>
<feature type="coiled-coil region" evidence="5">
    <location>
        <begin position="368"/>
        <end position="395"/>
    </location>
</feature>
<reference evidence="8 9" key="1">
    <citation type="journal article" date="2016" name="Nat. Commun.">
        <title>Thousands of microbial genomes shed light on interconnected biogeochemical processes in an aquifer system.</title>
        <authorList>
            <person name="Anantharaman K."/>
            <person name="Brown C.T."/>
            <person name="Hug L.A."/>
            <person name="Sharon I."/>
            <person name="Castelle C.J."/>
            <person name="Probst A.J."/>
            <person name="Thomas B.C."/>
            <person name="Singh A."/>
            <person name="Wilkins M.J."/>
            <person name="Karaoz U."/>
            <person name="Brodie E.L."/>
            <person name="Williams K.H."/>
            <person name="Hubbard S.S."/>
            <person name="Banfield J.F."/>
        </authorList>
    </citation>
    <scope>NUCLEOTIDE SEQUENCE [LARGE SCALE GENOMIC DNA]</scope>
</reference>
<keyword evidence="1" id="KW-0436">Ligase</keyword>
<evidence type="ECO:0000256" key="6">
    <source>
        <dbReference type="SAM" id="MobiDB-lite"/>
    </source>
</evidence>
<dbReference type="InterPro" id="IPR004364">
    <property type="entry name" value="Aa-tRNA-synt_II"/>
</dbReference>
<dbReference type="EMBL" id="MFFS01000075">
    <property type="protein sequence ID" value="OGF20948.1"/>
    <property type="molecule type" value="Genomic_DNA"/>
</dbReference>
<dbReference type="Pfam" id="PF00152">
    <property type="entry name" value="tRNA-synt_2"/>
    <property type="match status" value="1"/>
</dbReference>
<evidence type="ECO:0000256" key="5">
    <source>
        <dbReference type="SAM" id="Coils"/>
    </source>
</evidence>
<dbReference type="InterPro" id="IPR012340">
    <property type="entry name" value="NA-bd_OB-fold"/>
</dbReference>
<keyword evidence="3" id="KW-0067">ATP-binding</keyword>
<name>A0A1F5S2L3_9BACT</name>
<dbReference type="PROSITE" id="PS50862">
    <property type="entry name" value="AA_TRNA_LIGASE_II"/>
    <property type="match status" value="1"/>
</dbReference>
<dbReference type="GO" id="GO:0000049">
    <property type="term" value="F:tRNA binding"/>
    <property type="evidence" value="ECO:0007669"/>
    <property type="project" value="TreeGrafter"/>
</dbReference>
<dbReference type="SUPFAM" id="SSF55681">
    <property type="entry name" value="Class II aaRS and biotin synthetases"/>
    <property type="match status" value="1"/>
</dbReference>
<organism evidence="8 9">
    <name type="scientific">Candidatus Falkowbacteria bacterium RBG_13_39_14</name>
    <dbReference type="NCBI Taxonomy" id="1797985"/>
    <lineage>
        <taxon>Bacteria</taxon>
        <taxon>Candidatus Falkowiibacteriota</taxon>
    </lineage>
</organism>
<dbReference type="GO" id="GO:0005829">
    <property type="term" value="C:cytosol"/>
    <property type="evidence" value="ECO:0007669"/>
    <property type="project" value="TreeGrafter"/>
</dbReference>
<evidence type="ECO:0000256" key="3">
    <source>
        <dbReference type="ARBA" id="ARBA00022840"/>
    </source>
</evidence>